<dbReference type="Pfam" id="PF02566">
    <property type="entry name" value="OsmC"/>
    <property type="match status" value="1"/>
</dbReference>
<accession>A0A3P1CVR2</accession>
<keyword evidence="2" id="KW-1185">Reference proteome</keyword>
<dbReference type="Gene3D" id="3.30.300.20">
    <property type="match status" value="1"/>
</dbReference>
<protein>
    <submittedName>
        <fullName evidence="1">OsmC family peroxiredoxin</fullName>
    </submittedName>
</protein>
<organism evidence="1 2">
    <name type="scientific">Larkinella knui</name>
    <dbReference type="NCBI Taxonomy" id="2025310"/>
    <lineage>
        <taxon>Bacteria</taxon>
        <taxon>Pseudomonadati</taxon>
        <taxon>Bacteroidota</taxon>
        <taxon>Cytophagia</taxon>
        <taxon>Cytophagales</taxon>
        <taxon>Spirosomataceae</taxon>
        <taxon>Larkinella</taxon>
    </lineage>
</organism>
<dbReference type="EMBL" id="RQJP01000001">
    <property type="protein sequence ID" value="RRB17492.1"/>
    <property type="molecule type" value="Genomic_DNA"/>
</dbReference>
<dbReference type="InterPro" id="IPR003718">
    <property type="entry name" value="OsmC/Ohr_fam"/>
</dbReference>
<evidence type="ECO:0000313" key="1">
    <source>
        <dbReference type="EMBL" id="RRB17492.1"/>
    </source>
</evidence>
<evidence type="ECO:0000313" key="2">
    <source>
        <dbReference type="Proteomes" id="UP000274271"/>
    </source>
</evidence>
<reference evidence="1 2" key="1">
    <citation type="submission" date="2018-11" db="EMBL/GenBank/DDBJ databases">
        <authorList>
            <person name="Zhou Z."/>
            <person name="Wang G."/>
        </authorList>
    </citation>
    <scope>NUCLEOTIDE SEQUENCE [LARGE SCALE GENOMIC DNA]</scope>
    <source>
        <strain evidence="1 2">KCTC42998</strain>
    </source>
</reference>
<dbReference type="Proteomes" id="UP000274271">
    <property type="component" value="Unassembled WGS sequence"/>
</dbReference>
<comment type="caution">
    <text evidence="1">The sequence shown here is derived from an EMBL/GenBank/DDBJ whole genome shotgun (WGS) entry which is preliminary data.</text>
</comment>
<name>A0A3P1CVR2_9BACT</name>
<dbReference type="AlphaFoldDB" id="A0A3P1CVR2"/>
<dbReference type="InterPro" id="IPR036102">
    <property type="entry name" value="OsmC/Ohrsf"/>
</dbReference>
<dbReference type="RefSeq" id="WP_124904156.1">
    <property type="nucleotide sequence ID" value="NZ_RQJP01000001.1"/>
</dbReference>
<proteinExistence type="predicted"/>
<dbReference type="OrthoDB" id="1358603at2"/>
<sequence>MSAQLVSELNKHEIIVQTDNSTKGLLIPPKPSGFGSSINGGELLLLALATCFCNDIYREATRRNIAVSGVVVEVSGEFGAEGESGSNFTYKANVTADASPDEIDALIRHTDQIAEIHNTLRQGLNIELIT</sequence>
<dbReference type="SUPFAM" id="SSF82784">
    <property type="entry name" value="OsmC-like"/>
    <property type="match status" value="1"/>
</dbReference>
<gene>
    <name evidence="1" type="ORF">EHT87_04175</name>
</gene>
<dbReference type="InterPro" id="IPR015946">
    <property type="entry name" value="KH_dom-like_a/b"/>
</dbReference>